<evidence type="ECO:0000259" key="9">
    <source>
        <dbReference type="Pfam" id="PF00561"/>
    </source>
</evidence>
<dbReference type="InterPro" id="IPR029058">
    <property type="entry name" value="AB_hydrolase_fold"/>
</dbReference>
<dbReference type="PANTHER" id="PTHR32268:SF11">
    <property type="entry name" value="HOMOSERINE O-ACETYLTRANSFERASE"/>
    <property type="match status" value="1"/>
</dbReference>
<reference evidence="10 11" key="1">
    <citation type="journal article" date="2012" name="ISME J.">
        <title>Genomic insights to SAR86, an abundant and uncultivated marine bacterial lineage.</title>
        <authorList>
            <person name="Dupont C.L."/>
            <person name="Rusch D.B."/>
            <person name="Yooseph S."/>
            <person name="Lombardo M.J."/>
            <person name="Richter R.A."/>
            <person name="Valas R."/>
            <person name="Novotny M."/>
            <person name="Yee-Greenbaum J."/>
            <person name="Selengut J.D."/>
            <person name="Haft D.H."/>
            <person name="Halpern A.L."/>
            <person name="Lasken R.S."/>
            <person name="Nealson K."/>
            <person name="Friedman R."/>
            <person name="Venter J.C."/>
        </authorList>
    </citation>
    <scope>NUCLEOTIDE SEQUENCE [LARGE SCALE GENOMIC DNA]</scope>
</reference>
<sequence>MKINRQLIGFKNSFTLESGKVLSGFELMVDTYGELNSDASNAILVCHAFSGNHHAAGKHETDTTEGWWDQMIGPGKAIDTNKYFIVCPNNLGGCAGSTGPTSINPASKEPYGGDFPVVSVSDWVNSQKLLMEHLGINKWEIVIGGSLGGMQALEWSLSYPHLVNKAGVIAAAAKASTQNIGMNEVAREAIRKDENFHDGNYLAMRTKPKRGLKTARMLGHITYLSEEHMNLRFGRKVQNEDTKIDGYVDFEIENYLKYKGEKFSDSFDANSYILMTKAMDGYDPASKKNGNLTKAMEPIKAKLLIVGFETDWLFPAKRGKEIQAAAMNANVLSSFVILPGNQGHDSFLFHTPEYEKILSNFIES</sequence>
<evidence type="ECO:0000256" key="5">
    <source>
        <dbReference type="ARBA" id="ARBA00023167"/>
    </source>
</evidence>
<feature type="active site" evidence="7 8">
    <location>
        <position position="311"/>
    </location>
</feature>
<evidence type="ECO:0000313" key="11">
    <source>
        <dbReference type="Proteomes" id="UP000010116"/>
    </source>
</evidence>
<dbReference type="PANTHER" id="PTHR32268">
    <property type="entry name" value="HOMOSERINE O-ACETYLTRANSFERASE"/>
    <property type="match status" value="1"/>
</dbReference>
<feature type="active site" description="Nucleophile" evidence="7 8">
    <location>
        <position position="146"/>
    </location>
</feature>
<dbReference type="NCBIfam" id="NF001209">
    <property type="entry name" value="PRK00175.1"/>
    <property type="match status" value="1"/>
</dbReference>
<keyword evidence="3 7" id="KW-0028">Amino-acid biosynthesis</keyword>
<feature type="active site" evidence="7 8">
    <location>
        <position position="344"/>
    </location>
</feature>
<dbReference type="Gene3D" id="3.40.50.1820">
    <property type="entry name" value="alpha/beta hydrolase"/>
    <property type="match status" value="1"/>
</dbReference>
<dbReference type="SUPFAM" id="SSF53474">
    <property type="entry name" value="alpha/beta-Hydrolases"/>
    <property type="match status" value="1"/>
</dbReference>
<keyword evidence="6 7" id="KW-0012">Acyltransferase</keyword>
<evidence type="ECO:0000256" key="6">
    <source>
        <dbReference type="ARBA" id="ARBA00023315"/>
    </source>
</evidence>
<dbReference type="HAMAP" id="MF_00296">
    <property type="entry name" value="MetX_acyltransf"/>
    <property type="match status" value="1"/>
</dbReference>
<dbReference type="GO" id="GO:0009092">
    <property type="term" value="P:homoserine metabolic process"/>
    <property type="evidence" value="ECO:0007669"/>
    <property type="project" value="TreeGrafter"/>
</dbReference>
<dbReference type="PIRSF" id="PIRSF000443">
    <property type="entry name" value="Homoser_Ac_trans"/>
    <property type="match status" value="1"/>
</dbReference>
<evidence type="ECO:0000256" key="1">
    <source>
        <dbReference type="ARBA" id="ARBA00011738"/>
    </source>
</evidence>
<organism evidence="10 11">
    <name type="scientific">SAR86 cluster bacterium SAR86B</name>
    <dbReference type="NCBI Taxonomy" id="1123867"/>
    <lineage>
        <taxon>Bacteria</taxon>
        <taxon>Pseudomonadati</taxon>
        <taxon>Pseudomonadota</taxon>
        <taxon>Gammaproteobacteria</taxon>
        <taxon>SAR86 cluster</taxon>
    </lineage>
</organism>
<comment type="subcellular location">
    <subcellularLocation>
        <location evidence="7">Cytoplasm</location>
    </subcellularLocation>
</comment>
<dbReference type="GO" id="GO:0009086">
    <property type="term" value="P:methionine biosynthetic process"/>
    <property type="evidence" value="ECO:0007669"/>
    <property type="project" value="UniProtKB-UniRule"/>
</dbReference>
<keyword evidence="2 7" id="KW-0963">Cytoplasm</keyword>
<dbReference type="UniPathway" id="UPA00051">
    <property type="reaction ID" value="UER00074"/>
</dbReference>
<comment type="catalytic activity">
    <reaction evidence="7">
        <text>L-homoserine + acetyl-CoA = O-acetyl-L-homoserine + CoA</text>
        <dbReference type="Rhea" id="RHEA:13701"/>
        <dbReference type="ChEBI" id="CHEBI:57287"/>
        <dbReference type="ChEBI" id="CHEBI:57288"/>
        <dbReference type="ChEBI" id="CHEBI:57476"/>
        <dbReference type="ChEBI" id="CHEBI:57716"/>
        <dbReference type="EC" id="2.3.1.31"/>
    </reaction>
</comment>
<dbReference type="Proteomes" id="UP000010116">
    <property type="component" value="Unassembled WGS sequence"/>
</dbReference>
<evidence type="ECO:0000256" key="2">
    <source>
        <dbReference type="ARBA" id="ARBA00022490"/>
    </source>
</evidence>
<dbReference type="FunFam" id="1.10.1740.110:FF:000001">
    <property type="entry name" value="Homoserine O-acetyltransferase"/>
    <property type="match status" value="1"/>
</dbReference>
<comment type="function">
    <text evidence="7">Transfers an acetyl group from acetyl-CoA to L-homoserine, forming acetyl-L-homoserine.</text>
</comment>
<keyword evidence="5 7" id="KW-0486">Methionine biosynthesis</keyword>
<dbReference type="InterPro" id="IPR008220">
    <property type="entry name" value="HAT_MetX-like"/>
</dbReference>
<comment type="pathway">
    <text evidence="7">Amino-acid biosynthesis; L-methionine biosynthesis via de novo pathway; O-acetyl-L-homoserine from L-homoserine: step 1/1.</text>
</comment>
<evidence type="ECO:0000256" key="7">
    <source>
        <dbReference type="HAMAP-Rule" id="MF_00296"/>
    </source>
</evidence>
<gene>
    <name evidence="10" type="primary">metX</name>
    <name evidence="7" type="synonym">metXA</name>
    <name evidence="10" type="ORF">NT02SARS_0479</name>
</gene>
<comment type="similarity">
    <text evidence="7">Belongs to the AB hydrolase superfamily. MetX family.</text>
</comment>
<dbReference type="AlphaFoldDB" id="J4KT29"/>
<dbReference type="InterPro" id="IPR000073">
    <property type="entry name" value="AB_hydrolase_1"/>
</dbReference>
<accession>J4KT29</accession>
<dbReference type="HOGENOM" id="CLU_028760_1_2_6"/>
<comment type="caution">
    <text evidence="7">Lacks conserved residue(s) required for the propagation of feature annotation.</text>
</comment>
<feature type="binding site" evidence="7">
    <location>
        <position position="345"/>
    </location>
    <ligand>
        <name>substrate</name>
    </ligand>
</feature>
<dbReference type="EC" id="2.3.1.31" evidence="7"/>
<feature type="domain" description="AB hydrolase-1" evidence="9">
    <location>
        <begin position="41"/>
        <end position="350"/>
    </location>
</feature>
<protein>
    <recommendedName>
        <fullName evidence="7">Homoserine O-acetyltransferase</fullName>
        <shortName evidence="7">HAT</shortName>
        <ecNumber evidence="7">2.3.1.31</ecNumber>
    </recommendedName>
    <alternativeName>
        <fullName evidence="7">Homoserine transacetylase</fullName>
        <shortName evidence="7">HTA</shortName>
    </alternativeName>
</protein>
<evidence type="ECO:0000313" key="10">
    <source>
        <dbReference type="EMBL" id="EJP73734.1"/>
    </source>
</evidence>
<evidence type="ECO:0000256" key="3">
    <source>
        <dbReference type="ARBA" id="ARBA00022605"/>
    </source>
</evidence>
<evidence type="ECO:0000256" key="8">
    <source>
        <dbReference type="PIRSR" id="PIRSR000443-1"/>
    </source>
</evidence>
<dbReference type="EMBL" id="JH611164">
    <property type="protein sequence ID" value="EJP73734.1"/>
    <property type="molecule type" value="Genomic_DNA"/>
</dbReference>
<feature type="binding site" evidence="7">
    <location>
        <position position="216"/>
    </location>
    <ligand>
        <name>substrate</name>
    </ligand>
</feature>
<keyword evidence="4 7" id="KW-0808">Transferase</keyword>
<name>J4KT29_9GAMM</name>
<dbReference type="Pfam" id="PF00561">
    <property type="entry name" value="Abhydrolase_1"/>
    <property type="match status" value="1"/>
</dbReference>
<comment type="subunit">
    <text evidence="1 7">Homodimer.</text>
</comment>
<dbReference type="NCBIfam" id="TIGR01392">
    <property type="entry name" value="homoserO_Ac_trn"/>
    <property type="match status" value="1"/>
</dbReference>
<dbReference type="Gene3D" id="1.10.1740.110">
    <property type="match status" value="1"/>
</dbReference>
<evidence type="ECO:0000256" key="4">
    <source>
        <dbReference type="ARBA" id="ARBA00022679"/>
    </source>
</evidence>
<proteinExistence type="inferred from homology"/>
<dbReference type="GO" id="GO:0005737">
    <property type="term" value="C:cytoplasm"/>
    <property type="evidence" value="ECO:0007669"/>
    <property type="project" value="UniProtKB-SubCell"/>
</dbReference>
<dbReference type="GO" id="GO:0004414">
    <property type="term" value="F:homoserine O-acetyltransferase activity"/>
    <property type="evidence" value="ECO:0007669"/>
    <property type="project" value="UniProtKB-UniRule"/>
</dbReference>